<dbReference type="GO" id="GO:0005737">
    <property type="term" value="C:cytoplasm"/>
    <property type="evidence" value="ECO:0007669"/>
    <property type="project" value="TreeGrafter"/>
</dbReference>
<dbReference type="InterPro" id="IPR006186">
    <property type="entry name" value="Ser/Thr-sp_prot-phosphatase"/>
</dbReference>
<evidence type="ECO:0000313" key="5">
    <source>
        <dbReference type="WBParaSite" id="PTRK_0000187900.1"/>
    </source>
</evidence>
<dbReference type="WBParaSite" id="PTRK_0000187900.1">
    <property type="protein sequence ID" value="PTRK_0000187900.1"/>
    <property type="gene ID" value="PTRK_0000187900"/>
</dbReference>
<dbReference type="Pfam" id="PF00149">
    <property type="entry name" value="Metallophos"/>
    <property type="match status" value="1"/>
</dbReference>
<feature type="domain" description="Serine/threonine specific protein phosphatases" evidence="3">
    <location>
        <begin position="196"/>
        <end position="201"/>
    </location>
</feature>
<evidence type="ECO:0000313" key="4">
    <source>
        <dbReference type="Proteomes" id="UP000038045"/>
    </source>
</evidence>
<reference evidence="5" key="1">
    <citation type="submission" date="2017-02" db="UniProtKB">
        <authorList>
            <consortium name="WormBaseParasite"/>
        </authorList>
    </citation>
    <scope>IDENTIFICATION</scope>
</reference>
<feature type="region of interest" description="Disordered" evidence="2">
    <location>
        <begin position="1"/>
        <end position="59"/>
    </location>
</feature>
<dbReference type="GO" id="GO:0005634">
    <property type="term" value="C:nucleus"/>
    <property type="evidence" value="ECO:0007669"/>
    <property type="project" value="TreeGrafter"/>
</dbReference>
<dbReference type="GO" id="GO:0004722">
    <property type="term" value="F:protein serine/threonine phosphatase activity"/>
    <property type="evidence" value="ECO:0007669"/>
    <property type="project" value="UniProtKB-EC"/>
</dbReference>
<keyword evidence="4" id="KW-1185">Reference proteome</keyword>
<accession>A0A0N4Z4G1</accession>
<proteinExistence type="inferred from homology"/>
<name>A0A0N4Z4G1_PARTI</name>
<dbReference type="InterPro" id="IPR004843">
    <property type="entry name" value="Calcineurin-like_PHP"/>
</dbReference>
<organism evidence="4 5">
    <name type="scientific">Parastrongyloides trichosuri</name>
    <name type="common">Possum-specific nematode worm</name>
    <dbReference type="NCBI Taxonomy" id="131310"/>
    <lineage>
        <taxon>Eukaryota</taxon>
        <taxon>Metazoa</taxon>
        <taxon>Ecdysozoa</taxon>
        <taxon>Nematoda</taxon>
        <taxon>Chromadorea</taxon>
        <taxon>Rhabditida</taxon>
        <taxon>Tylenchina</taxon>
        <taxon>Panagrolaimomorpha</taxon>
        <taxon>Strongyloidoidea</taxon>
        <taxon>Strongyloididae</taxon>
        <taxon>Parastrongyloides</taxon>
    </lineage>
</organism>
<evidence type="ECO:0000256" key="2">
    <source>
        <dbReference type="SAM" id="MobiDB-lite"/>
    </source>
</evidence>
<dbReference type="SMART" id="SM00156">
    <property type="entry name" value="PP2Ac"/>
    <property type="match status" value="1"/>
</dbReference>
<feature type="compositionally biased region" description="Polar residues" evidence="2">
    <location>
        <begin position="39"/>
        <end position="49"/>
    </location>
</feature>
<dbReference type="EC" id="3.1.3.16" evidence="1"/>
<dbReference type="InterPro" id="IPR050341">
    <property type="entry name" value="PP1_catalytic_subunit"/>
</dbReference>
<dbReference type="PROSITE" id="PS00125">
    <property type="entry name" value="SER_THR_PHOSPHATASE"/>
    <property type="match status" value="1"/>
</dbReference>
<protein>
    <recommendedName>
        <fullName evidence="1">Serine/threonine-protein phosphatase</fullName>
        <ecNumber evidence="1">3.1.3.16</ecNumber>
    </recommendedName>
</protein>
<dbReference type="PANTHER" id="PTHR11668">
    <property type="entry name" value="SERINE/THREONINE PROTEIN PHOSPHATASE"/>
    <property type="match status" value="1"/>
</dbReference>
<dbReference type="AlphaFoldDB" id="A0A0N4Z4G1"/>
<comment type="catalytic activity">
    <reaction evidence="1">
        <text>O-phospho-L-threonyl-[protein] + H2O = L-threonyl-[protein] + phosphate</text>
        <dbReference type="Rhea" id="RHEA:47004"/>
        <dbReference type="Rhea" id="RHEA-COMP:11060"/>
        <dbReference type="Rhea" id="RHEA-COMP:11605"/>
        <dbReference type="ChEBI" id="CHEBI:15377"/>
        <dbReference type="ChEBI" id="CHEBI:30013"/>
        <dbReference type="ChEBI" id="CHEBI:43474"/>
        <dbReference type="ChEBI" id="CHEBI:61977"/>
        <dbReference type="EC" id="3.1.3.16"/>
    </reaction>
</comment>
<evidence type="ECO:0000256" key="1">
    <source>
        <dbReference type="RuleBase" id="RU004273"/>
    </source>
</evidence>
<dbReference type="PANTHER" id="PTHR11668:SF477">
    <property type="entry name" value="SERINE_THREONINE-PROTEIN PHOSPHATASE"/>
    <property type="match status" value="1"/>
</dbReference>
<sequence>MNSRGSDKSAPSQSPPDSSQKSIKLSPKQSESDEEKGNQENINDGTKSIENPADMYNKPQETGADLARKLLKLEKEDSNVIRERIIKIVNKLISDWRPALSPFLLTEKEIIEIVYRTREVFCCQKINIDTEAPCIVVGDIHGQFEDLLAMLHIYGLPPATKYVFLGDYIDRGPFGIECLTLLFGLKFLYPHEVILLRGNHESRPINMVYGFFHECKLRYSIGLYDAIQWTFNFMPLTCRVGQKILCMHGGISEDIIDIRTLEYIVRPYEIPDIGAIADLTWADPSLRVKNYEESPRGAGKLFGEQQLKEFLDVNNLDIVIRAHQCVKEGFEIFNKDVDLVTIFSAPNYNGKDSNKGAVIQIDSNLSMEFAIFKGHTTYVSPDMRTCIKALSHDGGNEEEKTQCEEEFK</sequence>
<keyword evidence="1" id="KW-0378">Hydrolase</keyword>
<evidence type="ECO:0000259" key="3">
    <source>
        <dbReference type="PROSITE" id="PS00125"/>
    </source>
</evidence>
<dbReference type="STRING" id="131310.A0A0N4Z4G1"/>
<dbReference type="InterPro" id="IPR029052">
    <property type="entry name" value="Metallo-depent_PP-like"/>
</dbReference>
<dbReference type="Proteomes" id="UP000038045">
    <property type="component" value="Unplaced"/>
</dbReference>
<dbReference type="Gene3D" id="3.60.21.10">
    <property type="match status" value="1"/>
</dbReference>
<comment type="similarity">
    <text evidence="1">Belongs to the PPP phosphatase family.</text>
</comment>
<dbReference type="SUPFAM" id="SSF56300">
    <property type="entry name" value="Metallo-dependent phosphatases"/>
    <property type="match status" value="1"/>
</dbReference>
<feature type="compositionally biased region" description="Low complexity" evidence="2">
    <location>
        <begin position="8"/>
        <end position="22"/>
    </location>
</feature>
<dbReference type="PRINTS" id="PR00114">
    <property type="entry name" value="STPHPHTASE"/>
</dbReference>